<keyword evidence="3" id="KW-1185">Reference proteome</keyword>
<dbReference type="AlphaFoldDB" id="A0AAU9ILP9"/>
<feature type="domain" description="PX" evidence="1">
    <location>
        <begin position="1"/>
        <end position="109"/>
    </location>
</feature>
<name>A0AAU9ILP9_9CILI</name>
<proteinExistence type="predicted"/>
<dbReference type="Gene3D" id="3.30.1520.10">
    <property type="entry name" value="Phox-like domain"/>
    <property type="match status" value="1"/>
</dbReference>
<dbReference type="Proteomes" id="UP001162131">
    <property type="component" value="Unassembled WGS sequence"/>
</dbReference>
<organism evidence="2 3">
    <name type="scientific">Blepharisma stoltei</name>
    <dbReference type="NCBI Taxonomy" id="1481888"/>
    <lineage>
        <taxon>Eukaryota</taxon>
        <taxon>Sar</taxon>
        <taxon>Alveolata</taxon>
        <taxon>Ciliophora</taxon>
        <taxon>Postciliodesmatophora</taxon>
        <taxon>Heterotrichea</taxon>
        <taxon>Heterotrichida</taxon>
        <taxon>Blepharismidae</taxon>
        <taxon>Blepharisma</taxon>
    </lineage>
</organism>
<dbReference type="GO" id="GO:0035091">
    <property type="term" value="F:phosphatidylinositol binding"/>
    <property type="evidence" value="ECO:0007669"/>
    <property type="project" value="InterPro"/>
</dbReference>
<evidence type="ECO:0000313" key="2">
    <source>
        <dbReference type="EMBL" id="CAG9314988.1"/>
    </source>
</evidence>
<dbReference type="PANTHER" id="PTHR12431">
    <property type="entry name" value="SORTING NEXIN 17 AND 27"/>
    <property type="match status" value="1"/>
</dbReference>
<dbReference type="InterPro" id="IPR036871">
    <property type="entry name" value="PX_dom_sf"/>
</dbReference>
<dbReference type="InterPro" id="IPR001683">
    <property type="entry name" value="PX_dom"/>
</dbReference>
<dbReference type="PROSITE" id="PS50195">
    <property type="entry name" value="PX"/>
    <property type="match status" value="1"/>
</dbReference>
<dbReference type="SMART" id="SM00312">
    <property type="entry name" value="PX"/>
    <property type="match status" value="1"/>
</dbReference>
<accession>A0AAU9ILP9</accession>
<evidence type="ECO:0000313" key="3">
    <source>
        <dbReference type="Proteomes" id="UP001162131"/>
    </source>
</evidence>
<dbReference type="CDD" id="cd06093">
    <property type="entry name" value="PX_domain"/>
    <property type="match status" value="1"/>
</dbReference>
<comment type="caution">
    <text evidence="2">The sequence shown here is derived from an EMBL/GenBank/DDBJ whole genome shotgun (WGS) entry which is preliminary data.</text>
</comment>
<dbReference type="SUPFAM" id="SSF64268">
    <property type="entry name" value="PX domain"/>
    <property type="match status" value="1"/>
</dbReference>
<dbReference type="EMBL" id="CAJZBQ010000013">
    <property type="protein sequence ID" value="CAG9314988.1"/>
    <property type="molecule type" value="Genomic_DNA"/>
</dbReference>
<reference evidence="2" key="1">
    <citation type="submission" date="2021-09" db="EMBL/GenBank/DDBJ databases">
        <authorList>
            <consortium name="AG Swart"/>
            <person name="Singh M."/>
            <person name="Singh A."/>
            <person name="Seah K."/>
            <person name="Emmerich C."/>
        </authorList>
    </citation>
    <scope>NUCLEOTIDE SEQUENCE</scope>
    <source>
        <strain evidence="2">ATCC30299</strain>
    </source>
</reference>
<dbReference type="GO" id="GO:0006886">
    <property type="term" value="P:intracellular protein transport"/>
    <property type="evidence" value="ECO:0007669"/>
    <property type="project" value="TreeGrafter"/>
</dbReference>
<dbReference type="GO" id="GO:0032456">
    <property type="term" value="P:endocytic recycling"/>
    <property type="evidence" value="ECO:0007669"/>
    <property type="project" value="TreeGrafter"/>
</dbReference>
<dbReference type="Pfam" id="PF00787">
    <property type="entry name" value="PX"/>
    <property type="match status" value="1"/>
</dbReference>
<dbReference type="GO" id="GO:0005769">
    <property type="term" value="C:early endosome"/>
    <property type="evidence" value="ECO:0007669"/>
    <property type="project" value="TreeGrafter"/>
</dbReference>
<sequence>MSHTIKITKFDVSDHTEYTFLVFSHHDEGIWHFRRRYSNLFSFHEALSQVIKSPLPIFPQKKFFCRLSLSFIETRQKALQTYFTEITKIPEVFRSKAFKTFIKPDDRVMVENPKEKKPVQFERRSEIEIYKQLENQYRVIMESYTLRVIDLSFIANPPNEEDIIEKQNSYRDIIKKIEIEEAQTSLPEGDEDNKEFLEKPVGSYEWMDTKIDLLSKTIEICHLSCENLLNKI</sequence>
<protein>
    <recommendedName>
        <fullName evidence="1">PX domain-containing protein</fullName>
    </recommendedName>
</protein>
<dbReference type="PANTHER" id="PTHR12431:SF14">
    <property type="entry name" value="LD15323P"/>
    <property type="match status" value="1"/>
</dbReference>
<gene>
    <name evidence="2" type="ORF">BSTOLATCC_MIC12766</name>
</gene>
<evidence type="ECO:0000259" key="1">
    <source>
        <dbReference type="PROSITE" id="PS50195"/>
    </source>
</evidence>